<dbReference type="UniPathway" id="UPA00378"/>
<evidence type="ECO:0000256" key="16">
    <source>
        <dbReference type="PROSITE-ProRule" id="PRU00339"/>
    </source>
</evidence>
<dbReference type="SMR" id="A0A7M6UVC8"/>
<evidence type="ECO:0000256" key="12">
    <source>
        <dbReference type="ARBA" id="ARBA00022989"/>
    </source>
</evidence>
<dbReference type="CTD" id="84899"/>
<feature type="transmembrane region" description="Helical" evidence="17">
    <location>
        <begin position="160"/>
        <end position="178"/>
    </location>
</feature>
<evidence type="ECO:0000256" key="9">
    <source>
        <dbReference type="ARBA" id="ARBA00022737"/>
    </source>
</evidence>
<dbReference type="InterPro" id="IPR011990">
    <property type="entry name" value="TPR-like_helical_dom_sf"/>
</dbReference>
<evidence type="ECO:0000256" key="11">
    <source>
        <dbReference type="ARBA" id="ARBA00022824"/>
    </source>
</evidence>
<dbReference type="Pfam" id="PF08409">
    <property type="entry name" value="TMTC_DUF1736"/>
    <property type="match status" value="1"/>
</dbReference>
<dbReference type="Pfam" id="PF13181">
    <property type="entry name" value="TPR_8"/>
    <property type="match status" value="1"/>
</dbReference>
<keyword evidence="8 17" id="KW-0812">Transmembrane</keyword>
<feature type="repeat" description="TPR" evidence="16">
    <location>
        <begin position="670"/>
        <end position="703"/>
    </location>
</feature>
<dbReference type="RefSeq" id="NP_001127782.1">
    <property type="nucleotide sequence ID" value="NM_001134310.1"/>
</dbReference>
<proteinExistence type="inferred from homology"/>
<dbReference type="KEGG" id="nvi:100123083"/>
<feature type="transmembrane region" description="Helical" evidence="17">
    <location>
        <begin position="365"/>
        <end position="386"/>
    </location>
</feature>
<dbReference type="GO" id="GO:0030968">
    <property type="term" value="P:endoplasmic reticulum unfolded protein response"/>
    <property type="evidence" value="ECO:0007669"/>
    <property type="project" value="TreeGrafter"/>
</dbReference>
<dbReference type="InterPro" id="IPR019734">
    <property type="entry name" value="TPR_rpt"/>
</dbReference>
<feature type="transmembrane region" description="Helical" evidence="17">
    <location>
        <begin position="422"/>
        <end position="439"/>
    </location>
</feature>
<feature type="transmembrane region" description="Helical" evidence="17">
    <location>
        <begin position="105"/>
        <end position="128"/>
    </location>
</feature>
<evidence type="ECO:0000256" key="8">
    <source>
        <dbReference type="ARBA" id="ARBA00022692"/>
    </source>
</evidence>
<feature type="repeat" description="TPR" evidence="16">
    <location>
        <begin position="500"/>
        <end position="533"/>
    </location>
</feature>
<comment type="function">
    <text evidence="1">Transfers mannosyl residues to the hydroxyl group of serine or threonine residues.</text>
</comment>
<dbReference type="InterPro" id="IPR013618">
    <property type="entry name" value="TMTC_DUF1736"/>
</dbReference>
<evidence type="ECO:0000256" key="10">
    <source>
        <dbReference type="ARBA" id="ARBA00022803"/>
    </source>
</evidence>
<evidence type="ECO:0000256" key="4">
    <source>
        <dbReference type="ARBA" id="ARBA00004922"/>
    </source>
</evidence>
<dbReference type="EnsemblMetazoa" id="NM_001134310">
    <property type="protein sequence ID" value="NP_001127782"/>
    <property type="gene ID" value="GeneID_100123083"/>
</dbReference>
<feature type="transmembrane region" description="Helical" evidence="17">
    <location>
        <begin position="311"/>
        <end position="332"/>
    </location>
</feature>
<feature type="transmembrane region" description="Helical" evidence="17">
    <location>
        <begin position="254"/>
        <end position="275"/>
    </location>
</feature>
<evidence type="ECO:0000256" key="7">
    <source>
        <dbReference type="ARBA" id="ARBA00022679"/>
    </source>
</evidence>
<dbReference type="InParanoid" id="A0A7M6UVC8"/>
<dbReference type="OrthoDB" id="19588at2759"/>
<name>A0A7M6UVC8_NASVI</name>
<evidence type="ECO:0000256" key="17">
    <source>
        <dbReference type="SAM" id="Phobius"/>
    </source>
</evidence>
<dbReference type="Pfam" id="PF00515">
    <property type="entry name" value="TPR_1"/>
    <property type="match status" value="1"/>
</dbReference>
<accession>A0A7M6UVC8</accession>
<feature type="domain" description="DUF1736" evidence="18">
    <location>
        <begin position="278"/>
        <end position="348"/>
    </location>
</feature>
<dbReference type="PANTHER" id="PTHR44227:SF3">
    <property type="entry name" value="PROTEIN O-MANNOSYL-TRANSFERASE TMTC4"/>
    <property type="match status" value="1"/>
</dbReference>
<dbReference type="InterPro" id="IPR006597">
    <property type="entry name" value="Sel1-like"/>
</dbReference>
<keyword evidence="11" id="KW-0256">Endoplasmic reticulum</keyword>
<feature type="transmembrane region" description="Helical" evidence="17">
    <location>
        <begin position="209"/>
        <end position="227"/>
    </location>
</feature>
<feature type="repeat" description="TPR" evidence="16">
    <location>
        <begin position="568"/>
        <end position="601"/>
    </location>
</feature>
<dbReference type="PANTHER" id="PTHR44227">
    <property type="match status" value="1"/>
</dbReference>
<dbReference type="AlphaFoldDB" id="A0A7M6UVC8"/>
<dbReference type="SUPFAM" id="SSF48452">
    <property type="entry name" value="TPR-like"/>
    <property type="match status" value="1"/>
</dbReference>
<keyword evidence="9" id="KW-0677">Repeat</keyword>
<evidence type="ECO:0000256" key="15">
    <source>
        <dbReference type="ARBA" id="ARBA00045102"/>
    </source>
</evidence>
<dbReference type="Gene3D" id="1.25.40.10">
    <property type="entry name" value="Tetratricopeptide repeat domain"/>
    <property type="match status" value="4"/>
</dbReference>
<feature type="transmembrane region" description="Helical" evidence="17">
    <location>
        <begin position="398"/>
        <end position="416"/>
    </location>
</feature>
<feature type="repeat" description="TPR" evidence="16">
    <location>
        <begin position="466"/>
        <end position="499"/>
    </location>
</feature>
<evidence type="ECO:0000256" key="2">
    <source>
        <dbReference type="ARBA" id="ARBA00004141"/>
    </source>
</evidence>
<dbReference type="Pfam" id="PF13431">
    <property type="entry name" value="TPR_17"/>
    <property type="match status" value="1"/>
</dbReference>
<comment type="pathway">
    <text evidence="4">Protein modification; protein glycosylation.</text>
</comment>
<dbReference type="EC" id="2.4.1.109" evidence="6"/>
<comment type="catalytic activity">
    <reaction evidence="14">
        <text>a di-trans,poly-cis-dolichyl beta-D-mannosyl phosphate + L-threonyl-[protein] = 3-O-(alpha-D-mannosyl)-L-threonyl-[protein] + a di-trans,poly-cis-dolichyl phosphate + H(+)</text>
        <dbReference type="Rhea" id="RHEA:53396"/>
        <dbReference type="Rhea" id="RHEA-COMP:11060"/>
        <dbReference type="Rhea" id="RHEA-COMP:13547"/>
        <dbReference type="Rhea" id="RHEA-COMP:19498"/>
        <dbReference type="Rhea" id="RHEA-COMP:19501"/>
        <dbReference type="ChEBI" id="CHEBI:15378"/>
        <dbReference type="ChEBI" id="CHEBI:30013"/>
        <dbReference type="ChEBI" id="CHEBI:57683"/>
        <dbReference type="ChEBI" id="CHEBI:58211"/>
        <dbReference type="ChEBI" id="CHEBI:137323"/>
        <dbReference type="EC" id="2.4.1.109"/>
    </reaction>
</comment>
<comment type="subcellular location">
    <subcellularLocation>
        <location evidence="3">Endoplasmic reticulum</location>
    </subcellularLocation>
    <subcellularLocation>
        <location evidence="2">Membrane</location>
        <topology evidence="2">Multi-pass membrane protein</topology>
    </subcellularLocation>
</comment>
<keyword evidence="20" id="KW-1185">Reference proteome</keyword>
<dbReference type="GeneID" id="100123083"/>
<protein>
    <recommendedName>
        <fullName evidence="6">dolichyl-phosphate-mannose--protein mannosyltransferase</fullName>
        <ecNumber evidence="6">2.4.1.109</ecNumber>
    </recommendedName>
</protein>
<dbReference type="GO" id="GO:0004169">
    <property type="term" value="F:dolichyl-phosphate-mannose-protein mannosyltransferase activity"/>
    <property type="evidence" value="ECO:0007669"/>
    <property type="project" value="UniProtKB-EC"/>
</dbReference>
<evidence type="ECO:0000256" key="13">
    <source>
        <dbReference type="ARBA" id="ARBA00023136"/>
    </source>
</evidence>
<comment type="similarity">
    <text evidence="5">Belongs to the TMTC family.</text>
</comment>
<dbReference type="GO" id="GO:0005783">
    <property type="term" value="C:endoplasmic reticulum"/>
    <property type="evidence" value="ECO:0007669"/>
    <property type="project" value="UniProtKB-SubCell"/>
</dbReference>
<dbReference type="GO" id="GO:0016020">
    <property type="term" value="C:membrane"/>
    <property type="evidence" value="ECO:0007669"/>
    <property type="project" value="UniProtKB-SubCell"/>
</dbReference>
<feature type="transmembrane region" description="Helical" evidence="17">
    <location>
        <begin position="339"/>
        <end position="359"/>
    </location>
</feature>
<reference evidence="19" key="1">
    <citation type="submission" date="2021-01" db="UniProtKB">
        <authorList>
            <consortium name="EnsemblMetazoa"/>
        </authorList>
    </citation>
    <scope>IDENTIFICATION</scope>
</reference>
<evidence type="ECO:0000313" key="19">
    <source>
        <dbReference type="EnsemblMetazoa" id="NP_001127782"/>
    </source>
</evidence>
<evidence type="ECO:0000259" key="18">
    <source>
        <dbReference type="Pfam" id="PF08409"/>
    </source>
</evidence>
<comment type="catalytic activity">
    <reaction evidence="15">
        <text>a di-trans,poly-cis-dolichyl beta-D-mannosyl phosphate + L-seryl-[protein] = 3-O-(alpha-D-mannosyl)-L-seryl-[protein] + a di-trans,poly-cis-dolichyl phosphate + H(+)</text>
        <dbReference type="Rhea" id="RHEA:17377"/>
        <dbReference type="Rhea" id="RHEA-COMP:9863"/>
        <dbReference type="Rhea" id="RHEA-COMP:13546"/>
        <dbReference type="Rhea" id="RHEA-COMP:19498"/>
        <dbReference type="Rhea" id="RHEA-COMP:19501"/>
        <dbReference type="ChEBI" id="CHEBI:15378"/>
        <dbReference type="ChEBI" id="CHEBI:29999"/>
        <dbReference type="ChEBI" id="CHEBI:57683"/>
        <dbReference type="ChEBI" id="CHEBI:58211"/>
        <dbReference type="ChEBI" id="CHEBI:137321"/>
        <dbReference type="EC" id="2.4.1.109"/>
    </reaction>
</comment>
<sequence length="722" mass="83036">MYRISSRSQPSLALPARNLTISVTLIIVASLCCSSSRYGDFVFDDSEAIVNNEDVREAPLYQLFQNDFWGTKLSHKHSHKSYRPLTILSFRMHYWFKGYLDPTDFHAVNIILHIIVCIMTLFIFEILLDWKEPQISFWAALIFAVHPVHTEAVAGLVGRADVLCGLFMWLSILSYYKCIHSDSFIIQYNCIVLCIMNSAIAMFCKETGITILGVCIIYDLIIVNKVLPTDILEVLKLRYSWNDVKRFYEIKSAFVIRITVLVLAGVLLILLRFIIMEFSKPTFKPVDNPASFIDNLYLRIVNYNYVYCLNLWLLICPVWLCFDWSMGCVPLINGIDLRIGFVILLWLSFGVFSICIFSNRNSQLIRYILMSMAVLIIPFLPASNLFFKVGFVLAERTLYIPSAGYCLLLAIGLKQLSANVMYPKIVSASYCALLIVFFARSWMRSSQWKTETELFQSGLNVCPLNAKVHYNVGKNAADRGLTNYAKLKYEEAIKLNPDYAQAMNNLGNLYKDEDAYDKAEELLSKAVELQNNFAAAWMNLGIVLSATNKYEEAEKSYITAISQRNTYPDCYYNLGLLYLSKKEYDKAFKAWEITIKQKPLHRRAWINTILLYDNMGKREKSLEVAKKALLLIPRDPSIHFNIGNILGKKGSFEEAEHHFKIAISEEPNNPSYYTNLGVLYHRWKKYKKAEIMYKKALILNPHSQTAKENLNKLNNIKLKTII</sequence>
<dbReference type="SMART" id="SM00028">
    <property type="entry name" value="TPR"/>
    <property type="match status" value="7"/>
</dbReference>
<keyword evidence="12 17" id="KW-1133">Transmembrane helix</keyword>
<evidence type="ECO:0000256" key="3">
    <source>
        <dbReference type="ARBA" id="ARBA00004240"/>
    </source>
</evidence>
<evidence type="ECO:0000256" key="1">
    <source>
        <dbReference type="ARBA" id="ARBA00003582"/>
    </source>
</evidence>
<evidence type="ECO:0000313" key="20">
    <source>
        <dbReference type="Proteomes" id="UP000002358"/>
    </source>
</evidence>
<feature type="repeat" description="TPR" evidence="16">
    <location>
        <begin position="636"/>
        <end position="669"/>
    </location>
</feature>
<dbReference type="InterPro" id="IPR052346">
    <property type="entry name" value="O-mannosyl-transferase_TMTC"/>
</dbReference>
<evidence type="ECO:0000256" key="14">
    <source>
        <dbReference type="ARBA" id="ARBA00045085"/>
    </source>
</evidence>
<dbReference type="Pfam" id="PF13414">
    <property type="entry name" value="TPR_11"/>
    <property type="match status" value="1"/>
</dbReference>
<keyword evidence="7" id="KW-0808">Transferase</keyword>
<dbReference type="PROSITE" id="PS50005">
    <property type="entry name" value="TPR"/>
    <property type="match status" value="6"/>
</dbReference>
<dbReference type="SMART" id="SM00671">
    <property type="entry name" value="SEL1"/>
    <property type="match status" value="3"/>
</dbReference>
<feature type="repeat" description="TPR" evidence="16">
    <location>
        <begin position="534"/>
        <end position="567"/>
    </location>
</feature>
<keyword evidence="10 16" id="KW-0802">TPR repeat</keyword>
<keyword evidence="13 17" id="KW-0472">Membrane</keyword>
<dbReference type="Proteomes" id="UP000002358">
    <property type="component" value="Chromosome 1"/>
</dbReference>
<evidence type="ECO:0000256" key="6">
    <source>
        <dbReference type="ARBA" id="ARBA00012839"/>
    </source>
</evidence>
<organism evidence="19 20">
    <name type="scientific">Nasonia vitripennis</name>
    <name type="common">Parasitic wasp</name>
    <dbReference type="NCBI Taxonomy" id="7425"/>
    <lineage>
        <taxon>Eukaryota</taxon>
        <taxon>Metazoa</taxon>
        <taxon>Ecdysozoa</taxon>
        <taxon>Arthropoda</taxon>
        <taxon>Hexapoda</taxon>
        <taxon>Insecta</taxon>
        <taxon>Pterygota</taxon>
        <taxon>Neoptera</taxon>
        <taxon>Endopterygota</taxon>
        <taxon>Hymenoptera</taxon>
        <taxon>Apocrita</taxon>
        <taxon>Proctotrupomorpha</taxon>
        <taxon>Chalcidoidea</taxon>
        <taxon>Pteromalidae</taxon>
        <taxon>Pteromalinae</taxon>
        <taxon>Nasonia</taxon>
    </lineage>
</organism>
<evidence type="ECO:0000256" key="5">
    <source>
        <dbReference type="ARBA" id="ARBA00007882"/>
    </source>
</evidence>